<evidence type="ECO:0000313" key="5">
    <source>
        <dbReference type="EMBL" id="GGO38002.1"/>
    </source>
</evidence>
<dbReference type="InterPro" id="IPR006626">
    <property type="entry name" value="PbH1"/>
</dbReference>
<name>A0A918DDV7_9RHOB</name>
<dbReference type="SUPFAM" id="SSF51126">
    <property type="entry name" value="Pectin lyase-like"/>
    <property type="match status" value="1"/>
</dbReference>
<dbReference type="InterPro" id="IPR008928">
    <property type="entry name" value="6-hairpin_glycosidase_sf"/>
</dbReference>
<accession>A0A918DDV7</accession>
<dbReference type="Pfam" id="PF00295">
    <property type="entry name" value="Glyco_hydro_28"/>
    <property type="match status" value="1"/>
</dbReference>
<reference evidence="5 6" key="1">
    <citation type="journal article" date="2014" name="Int. J. Syst. Evol. Microbiol.">
        <title>Complete genome sequence of Corynebacterium casei LMG S-19264T (=DSM 44701T), isolated from a smear-ripened cheese.</title>
        <authorList>
            <consortium name="US DOE Joint Genome Institute (JGI-PGF)"/>
            <person name="Walter F."/>
            <person name="Albersmeier A."/>
            <person name="Kalinowski J."/>
            <person name="Ruckert C."/>
        </authorList>
    </citation>
    <scope>NUCLEOTIDE SEQUENCE [LARGE SCALE GENOMIC DNA]</scope>
    <source>
        <strain evidence="5 6">CGMCC 1.7029</strain>
    </source>
</reference>
<evidence type="ECO:0000256" key="4">
    <source>
        <dbReference type="RuleBase" id="RU361169"/>
    </source>
</evidence>
<organism evidence="5 6">
    <name type="scientific">Gemmobacter aquaticus</name>
    <dbReference type="NCBI Taxonomy" id="490185"/>
    <lineage>
        <taxon>Bacteria</taxon>
        <taxon>Pseudomonadati</taxon>
        <taxon>Pseudomonadota</taxon>
        <taxon>Alphaproteobacteria</taxon>
        <taxon>Rhodobacterales</taxon>
        <taxon>Paracoccaceae</taxon>
        <taxon>Gemmobacter</taxon>
    </lineage>
</organism>
<sequence length="877" mass="94057">MMPPILLAATARMAALLLPVPGAKYDLPMALDWRLTSAGSERLGRVAEAVLVLHDLLPSCAYRLEVEGMGEVTFTTAACAGVVCPEGLLEGADVADAGAARSNAAAFAAAIAAVPPGGTLMLPAGIWVTLPVSLRSDMTLHLSEGAVLQAPSVREGWPILPARDATGQMLGSWEGVPEPCFAAPLHAIGATRLIIEGAGVIDGAGALGDWWTWPKGTRDGPRRPRGLHLVNCRDVTLIGFGVRNAASWTVHPQGCDGLRAIGLRIEAPADSPNTDGFNPEMCRDVDITGVRFSVGDDCIAVKAGKRGPAGEADHLRETRGIRVRHCLMERGHGGLVIGSEMSGGVHDVSIEDCQMRGTDRGLRLKTRRGRGGAITGITMRRVLMERVQTAISANAHYHCDADGHDAWVQSRAPAAIGAGTPAIDGITVEDVTIDGLSHAAGCFLGLPEAPIRNVVIRNLHIRWLDPEAHPTPPVMADCIRPMRHEMIVAEHAEIDCDAPGLLSAAPVTLPDDEHAMTLIAYFDRYCDDYRPYKGGAWCYEDGCIYRGLMLLSEATGDPRWKSHLHRLADAQIGADGQLAGYDAKEFNIDNVLSGRILLPLARETADPRYWAAAERLIGQLDSHPRIRAGNYWHKLRYPHQVWLDGLYMALPFQIEYGLAAGEAARISDALSQFSTALALTETTGDLHVHGYDESRAQRWADPVTGRSPAVWARAMGWLAMALVDALVLLPEDAATRPLRARTRTILSALARRQAPSGLWPQVLDADALEGNYEESSASAMFSYALLRAARLGLGEGEEAAHWRAAGQRALDALTSTRLAEVDGTLRMTGICHVAGLGALSGPYRDGSPGYYLTEQIVSDDAKGVGPLMMAYAEAIRL</sequence>
<dbReference type="InterPro" id="IPR011050">
    <property type="entry name" value="Pectin_lyase_fold/virulence"/>
</dbReference>
<dbReference type="PANTHER" id="PTHR33886">
    <property type="entry name" value="UNSATURATED RHAMNOGALACTURONAN HYDROLASE (EUROFUNG)"/>
    <property type="match status" value="1"/>
</dbReference>
<dbReference type="Gene3D" id="2.160.20.10">
    <property type="entry name" value="Single-stranded right-handed beta-helix, Pectin lyase-like"/>
    <property type="match status" value="1"/>
</dbReference>
<dbReference type="InterPro" id="IPR012341">
    <property type="entry name" value="6hp_glycosidase-like_sf"/>
</dbReference>
<dbReference type="Pfam" id="PF07470">
    <property type="entry name" value="Glyco_hydro_88"/>
    <property type="match status" value="1"/>
</dbReference>
<keyword evidence="6" id="KW-1185">Reference proteome</keyword>
<dbReference type="EMBL" id="BMLP01000010">
    <property type="protein sequence ID" value="GGO38002.1"/>
    <property type="molecule type" value="Genomic_DNA"/>
</dbReference>
<evidence type="ECO:0008006" key="7">
    <source>
        <dbReference type="Google" id="ProtNLM"/>
    </source>
</evidence>
<gene>
    <name evidence="5" type="ORF">GCM10010991_34640</name>
</gene>
<dbReference type="InterPro" id="IPR010905">
    <property type="entry name" value="Glyco_hydro_88"/>
</dbReference>
<dbReference type="Proteomes" id="UP000598196">
    <property type="component" value="Unassembled WGS sequence"/>
</dbReference>
<dbReference type="PROSITE" id="PS00502">
    <property type="entry name" value="POLYGALACTURONASE"/>
    <property type="match status" value="1"/>
</dbReference>
<dbReference type="InterPro" id="IPR052043">
    <property type="entry name" value="PolySaccharide_Degr_Enz"/>
</dbReference>
<dbReference type="SUPFAM" id="SSF48208">
    <property type="entry name" value="Six-hairpin glycosidases"/>
    <property type="match status" value="1"/>
</dbReference>
<keyword evidence="3 4" id="KW-0326">Glycosidase</keyword>
<dbReference type="Gene3D" id="1.50.10.10">
    <property type="match status" value="1"/>
</dbReference>
<comment type="caution">
    <text evidence="5">The sequence shown here is derived from an EMBL/GenBank/DDBJ whole genome shotgun (WGS) entry which is preliminary data.</text>
</comment>
<dbReference type="RefSeq" id="WP_206664970.1">
    <property type="nucleotide sequence ID" value="NZ_BMLP01000010.1"/>
</dbReference>
<protein>
    <recommendedName>
        <fullName evidence="7">Polygalacturonase</fullName>
    </recommendedName>
</protein>
<evidence type="ECO:0000256" key="1">
    <source>
        <dbReference type="ARBA" id="ARBA00008834"/>
    </source>
</evidence>
<dbReference type="InterPro" id="IPR012334">
    <property type="entry name" value="Pectin_lyas_fold"/>
</dbReference>
<evidence type="ECO:0000256" key="2">
    <source>
        <dbReference type="ARBA" id="ARBA00022801"/>
    </source>
</evidence>
<dbReference type="SMART" id="SM00710">
    <property type="entry name" value="PbH1"/>
    <property type="match status" value="5"/>
</dbReference>
<dbReference type="AlphaFoldDB" id="A0A918DDV7"/>
<comment type="similarity">
    <text evidence="1 4">Belongs to the glycosyl hydrolase 28 family.</text>
</comment>
<dbReference type="GO" id="GO:0005975">
    <property type="term" value="P:carbohydrate metabolic process"/>
    <property type="evidence" value="ECO:0007669"/>
    <property type="project" value="InterPro"/>
</dbReference>
<dbReference type="InterPro" id="IPR000743">
    <property type="entry name" value="Glyco_hydro_28"/>
</dbReference>
<dbReference type="GO" id="GO:0004650">
    <property type="term" value="F:polygalacturonase activity"/>
    <property type="evidence" value="ECO:0007669"/>
    <property type="project" value="InterPro"/>
</dbReference>
<keyword evidence="2 4" id="KW-0378">Hydrolase</keyword>
<evidence type="ECO:0000313" key="6">
    <source>
        <dbReference type="Proteomes" id="UP000598196"/>
    </source>
</evidence>
<dbReference type="PANTHER" id="PTHR33886:SF8">
    <property type="entry name" value="UNSATURATED RHAMNOGALACTURONAN HYDROLASE (EUROFUNG)"/>
    <property type="match status" value="1"/>
</dbReference>
<evidence type="ECO:0000256" key="3">
    <source>
        <dbReference type="ARBA" id="ARBA00023295"/>
    </source>
</evidence>
<proteinExistence type="inferred from homology"/>